<proteinExistence type="predicted"/>
<gene>
    <name evidence="3" type="ORF">GIB67_019462</name>
</gene>
<dbReference type="GO" id="GO:0010073">
    <property type="term" value="P:meristem maintenance"/>
    <property type="evidence" value="ECO:0007669"/>
    <property type="project" value="InterPro"/>
</dbReference>
<evidence type="ECO:0000313" key="4">
    <source>
        <dbReference type="Proteomes" id="UP000541444"/>
    </source>
</evidence>
<protein>
    <recommendedName>
        <fullName evidence="2">Aminotransferase-like plant mobile domain-containing protein</fullName>
    </recommendedName>
</protein>
<feature type="region of interest" description="Disordered" evidence="1">
    <location>
        <begin position="309"/>
        <end position="330"/>
    </location>
</feature>
<dbReference type="Proteomes" id="UP000541444">
    <property type="component" value="Unassembled WGS sequence"/>
</dbReference>
<feature type="domain" description="Aminotransferase-like plant mobile" evidence="2">
    <location>
        <begin position="112"/>
        <end position="326"/>
    </location>
</feature>
<comment type="caution">
    <text evidence="3">The sequence shown here is derived from an EMBL/GenBank/DDBJ whole genome shotgun (WGS) entry which is preliminary data.</text>
</comment>
<accession>A0A7J7MU68</accession>
<dbReference type="Pfam" id="PF10536">
    <property type="entry name" value="PMD"/>
    <property type="match status" value="1"/>
</dbReference>
<organism evidence="3 4">
    <name type="scientific">Kingdonia uniflora</name>
    <dbReference type="NCBI Taxonomy" id="39325"/>
    <lineage>
        <taxon>Eukaryota</taxon>
        <taxon>Viridiplantae</taxon>
        <taxon>Streptophyta</taxon>
        <taxon>Embryophyta</taxon>
        <taxon>Tracheophyta</taxon>
        <taxon>Spermatophyta</taxon>
        <taxon>Magnoliopsida</taxon>
        <taxon>Ranunculales</taxon>
        <taxon>Circaeasteraceae</taxon>
        <taxon>Kingdonia</taxon>
    </lineage>
</organism>
<dbReference type="InterPro" id="IPR019557">
    <property type="entry name" value="AminoTfrase-like_pln_mobile"/>
</dbReference>
<keyword evidence="4" id="KW-1185">Reference proteome</keyword>
<evidence type="ECO:0000259" key="2">
    <source>
        <dbReference type="Pfam" id="PF10536"/>
    </source>
</evidence>
<evidence type="ECO:0000256" key="1">
    <source>
        <dbReference type="SAM" id="MobiDB-lite"/>
    </source>
</evidence>
<name>A0A7J7MU68_9MAGN</name>
<sequence length="330" mass="37632">MLKTNCSSGNSAMAKQQDKELGLILVEEREEHMVSIIGDNSTLRTARFLKPSNTHVEKPAKTPVLCGIIAYADEKRELFDVLFKGGKRPKKKWKEWVDHMSAIHGEMWKVTGIYHAIIASTYEIRKDREMVLGLVEWWCPETNTFVFPWGEATIALEDLMFLGGFSVLGEPITTPLTEGLLLDIEKKMIRESKKASLATAWIEHFMMSNSELELVAFLALWLSRYVFPHHPEYVVSKQVFPIAVHLSNATRIALAPAVLASIYRDLRVLVDRAVGSSSSTRNLKISLWAPFQFMQMWAWERIPSLRPKPNPGSVGEPRAARWHKVFSKRR</sequence>
<dbReference type="PANTHER" id="PTHR46033">
    <property type="entry name" value="PROTEIN MAIN-LIKE 2"/>
    <property type="match status" value="1"/>
</dbReference>
<dbReference type="PANTHER" id="PTHR46033:SF80">
    <property type="entry name" value="PROTEIN MAIN-LIKE 2-LIKE"/>
    <property type="match status" value="1"/>
</dbReference>
<dbReference type="InterPro" id="IPR044824">
    <property type="entry name" value="MAIN-like"/>
</dbReference>
<feature type="compositionally biased region" description="Basic residues" evidence="1">
    <location>
        <begin position="320"/>
        <end position="330"/>
    </location>
</feature>
<dbReference type="EMBL" id="JACGCM010001222">
    <property type="protein sequence ID" value="KAF6158423.1"/>
    <property type="molecule type" value="Genomic_DNA"/>
</dbReference>
<dbReference type="OrthoDB" id="1572276at2759"/>
<reference evidence="3 4" key="1">
    <citation type="journal article" date="2020" name="IScience">
        <title>Genome Sequencing of the Endangered Kingdonia uniflora (Circaeasteraceae, Ranunculales) Reveals Potential Mechanisms of Evolutionary Specialization.</title>
        <authorList>
            <person name="Sun Y."/>
            <person name="Deng T."/>
            <person name="Zhang A."/>
            <person name="Moore M.J."/>
            <person name="Landis J.B."/>
            <person name="Lin N."/>
            <person name="Zhang H."/>
            <person name="Zhang X."/>
            <person name="Huang J."/>
            <person name="Zhang X."/>
            <person name="Sun H."/>
            <person name="Wang H."/>
        </authorList>
    </citation>
    <scope>NUCLEOTIDE SEQUENCE [LARGE SCALE GENOMIC DNA]</scope>
    <source>
        <strain evidence="3">TB1705</strain>
        <tissue evidence="3">Leaf</tissue>
    </source>
</reference>
<dbReference type="AlphaFoldDB" id="A0A7J7MU68"/>
<evidence type="ECO:0000313" key="3">
    <source>
        <dbReference type="EMBL" id="KAF6158423.1"/>
    </source>
</evidence>